<dbReference type="AlphaFoldDB" id="A0A1G9BXI6"/>
<feature type="domain" description="Four-carbon acid sugar kinase nucleotide binding" evidence="8">
    <location>
        <begin position="256"/>
        <end position="416"/>
    </location>
</feature>
<reference evidence="9 10" key="1">
    <citation type="submission" date="2016-10" db="EMBL/GenBank/DDBJ databases">
        <authorList>
            <person name="de Groot N.N."/>
        </authorList>
    </citation>
    <scope>NUCLEOTIDE SEQUENCE [LARGE SCALE GENOMIC DNA]</scope>
    <source>
        <strain evidence="9 10">CGMCC 1.5382</strain>
    </source>
</reference>
<dbReference type="Pfam" id="PF17042">
    <property type="entry name" value="NBD_C"/>
    <property type="match status" value="1"/>
</dbReference>
<feature type="domain" description="Four-carbon acid sugar kinase N-terminal" evidence="7">
    <location>
        <begin position="12"/>
        <end position="231"/>
    </location>
</feature>
<organism evidence="9 10">
    <name type="scientific">Cryobacterium psychrotolerans</name>
    <dbReference type="NCBI Taxonomy" id="386301"/>
    <lineage>
        <taxon>Bacteria</taxon>
        <taxon>Bacillati</taxon>
        <taxon>Actinomycetota</taxon>
        <taxon>Actinomycetes</taxon>
        <taxon>Micrococcales</taxon>
        <taxon>Microbacteriaceae</taxon>
        <taxon>Cryobacterium</taxon>
    </lineage>
</organism>
<evidence type="ECO:0000313" key="10">
    <source>
        <dbReference type="Proteomes" id="UP000198701"/>
    </source>
</evidence>
<evidence type="ECO:0000259" key="7">
    <source>
        <dbReference type="Pfam" id="PF07005"/>
    </source>
</evidence>
<dbReference type="Gene3D" id="3.40.980.20">
    <property type="entry name" value="Four-carbon acid sugar kinase, nucleotide binding domain"/>
    <property type="match status" value="1"/>
</dbReference>
<dbReference type="EMBL" id="FNFU01000006">
    <property type="protein sequence ID" value="SDK43675.1"/>
    <property type="molecule type" value="Genomic_DNA"/>
</dbReference>
<proteinExistence type="inferred from homology"/>
<evidence type="ECO:0000256" key="2">
    <source>
        <dbReference type="ARBA" id="ARBA00022679"/>
    </source>
</evidence>
<name>A0A1G9BXI6_9MICO</name>
<evidence type="ECO:0000256" key="6">
    <source>
        <dbReference type="ARBA" id="ARBA00023277"/>
    </source>
</evidence>
<dbReference type="InterPro" id="IPR010737">
    <property type="entry name" value="4-carb_acid_sugar_kinase_N"/>
</dbReference>
<dbReference type="Pfam" id="PF07005">
    <property type="entry name" value="SBD_N"/>
    <property type="match status" value="1"/>
</dbReference>
<dbReference type="InterPro" id="IPR042213">
    <property type="entry name" value="NBD_C_sf"/>
</dbReference>
<comment type="similarity">
    <text evidence="1">Belongs to the four-carbon acid sugar kinase family.</text>
</comment>
<dbReference type="Proteomes" id="UP000198701">
    <property type="component" value="Unassembled WGS sequence"/>
</dbReference>
<keyword evidence="3" id="KW-0547">Nucleotide-binding</keyword>
<dbReference type="InterPro" id="IPR037051">
    <property type="entry name" value="4-carb_acid_sugar_kinase_N_sf"/>
</dbReference>
<dbReference type="RefSeq" id="WP_092322850.1">
    <property type="nucleotide sequence ID" value="NZ_FNFU01000006.1"/>
</dbReference>
<evidence type="ECO:0000256" key="1">
    <source>
        <dbReference type="ARBA" id="ARBA00005715"/>
    </source>
</evidence>
<dbReference type="Gene3D" id="3.40.50.10840">
    <property type="entry name" value="Putative sugar-binding, N-terminal domain"/>
    <property type="match status" value="1"/>
</dbReference>
<dbReference type="SUPFAM" id="SSF142764">
    <property type="entry name" value="YgbK-like"/>
    <property type="match status" value="1"/>
</dbReference>
<accession>A0A1G9BXI6</accession>
<keyword evidence="4" id="KW-0418">Kinase</keyword>
<keyword evidence="6" id="KW-0119">Carbohydrate metabolism</keyword>
<sequence length="447" mass="44880">MSEARRQAAVAIGIAADDLTGAGDSAVQFARRGWRARLTLGTPSLDALLPGSVLAVVTDSRAQPDQAAREGTAAAVTALGRAGATRLFLKIDSTMRGSVAHQVLGALEAWEAHHPGAFAVVCPAYPAMGRTVAHGRVLVNGDGVEATAIGLDPVTPVTTSALSDLLPGSTAVAPGQGAVACVARITAVVASGARVVTLDASTDTELAEIAAAVAELGPRAVPVGSAGLAVAMAEVWAGATNDASPVDRPPGVDRVVVVVSSLHEVSRAQHSTMVESLPADQHRAFAPTLAEFLSPDCVDDWIGRELASAPGLPRVITITAPSERPGTEAGLSAGGTPSMAIAAGLATITAAVFDHGSVGALVLMGGEGARAVLDRLGADSVLVTDAIREGIPIGVVEGGRAHGLTVVTKAGGFGDVRSVADILPELVHPDSSAARVRGQLLNLGETP</sequence>
<dbReference type="STRING" id="386301.SAMN05216282_10651"/>
<evidence type="ECO:0000259" key="8">
    <source>
        <dbReference type="Pfam" id="PF17042"/>
    </source>
</evidence>
<keyword evidence="5" id="KW-0067">ATP-binding</keyword>
<keyword evidence="10" id="KW-1185">Reference proteome</keyword>
<dbReference type="GO" id="GO:0005524">
    <property type="term" value="F:ATP binding"/>
    <property type="evidence" value="ECO:0007669"/>
    <property type="project" value="UniProtKB-KW"/>
</dbReference>
<dbReference type="GO" id="GO:0016301">
    <property type="term" value="F:kinase activity"/>
    <property type="evidence" value="ECO:0007669"/>
    <property type="project" value="UniProtKB-KW"/>
</dbReference>
<evidence type="ECO:0000313" key="9">
    <source>
        <dbReference type="EMBL" id="SDK43675.1"/>
    </source>
</evidence>
<evidence type="ECO:0000256" key="4">
    <source>
        <dbReference type="ARBA" id="ARBA00022777"/>
    </source>
</evidence>
<keyword evidence="2" id="KW-0808">Transferase</keyword>
<dbReference type="OrthoDB" id="191465at2"/>
<evidence type="ECO:0000256" key="5">
    <source>
        <dbReference type="ARBA" id="ARBA00022840"/>
    </source>
</evidence>
<gene>
    <name evidence="9" type="ORF">SAMN05216282_10651</name>
</gene>
<dbReference type="InterPro" id="IPR031475">
    <property type="entry name" value="NBD_C"/>
</dbReference>
<evidence type="ECO:0000256" key="3">
    <source>
        <dbReference type="ARBA" id="ARBA00022741"/>
    </source>
</evidence>
<protein>
    <submittedName>
        <fullName evidence="9">Uncharacterized conserved protein YgbK, DUF1537 family</fullName>
    </submittedName>
</protein>